<dbReference type="Gene3D" id="3.30.1490.70">
    <property type="match status" value="1"/>
</dbReference>
<dbReference type="EMBL" id="LAZR01000485">
    <property type="protein sequence ID" value="KKN66998.1"/>
    <property type="molecule type" value="Genomic_DNA"/>
</dbReference>
<dbReference type="Gene3D" id="3.30.470.30">
    <property type="entry name" value="DNA ligase/mRNA capping enzyme"/>
    <property type="match status" value="1"/>
</dbReference>
<dbReference type="SUPFAM" id="SSF56091">
    <property type="entry name" value="DNA ligase/mRNA capping enzyme, catalytic domain"/>
    <property type="match status" value="1"/>
</dbReference>
<evidence type="ECO:0000259" key="1">
    <source>
        <dbReference type="Pfam" id="PF09414"/>
    </source>
</evidence>
<proteinExistence type="predicted"/>
<dbReference type="AlphaFoldDB" id="A0A0F9VMI2"/>
<comment type="caution">
    <text evidence="2">The sequence shown here is derived from an EMBL/GenBank/DDBJ whole genome shotgun (WGS) entry which is preliminary data.</text>
</comment>
<dbReference type="InterPro" id="IPR021122">
    <property type="entry name" value="RNA_ligase_dom_REL/Rnl2"/>
</dbReference>
<feature type="domain" description="RNA ligase" evidence="1">
    <location>
        <begin position="38"/>
        <end position="199"/>
    </location>
</feature>
<gene>
    <name evidence="2" type="ORF">LCGC14_0465520</name>
</gene>
<organism evidence="2">
    <name type="scientific">marine sediment metagenome</name>
    <dbReference type="NCBI Taxonomy" id="412755"/>
    <lineage>
        <taxon>unclassified sequences</taxon>
        <taxon>metagenomes</taxon>
        <taxon>ecological metagenomes</taxon>
    </lineage>
</organism>
<name>A0A0F9VMI2_9ZZZZ</name>
<protein>
    <recommendedName>
        <fullName evidence="1">RNA ligase domain-containing protein</fullName>
    </recommendedName>
</protein>
<dbReference type="Pfam" id="PF09414">
    <property type="entry name" value="RNA_ligase"/>
    <property type="match status" value="1"/>
</dbReference>
<sequence>MSKEYHKINSIFKRDEKTKGFTKEYSLPEFEFLKDNLWEFTEKIDGTNVRIIWDDEELKFGGKTDNAQMPMKLLEKLQSIFTKDKMKEFFPDGRVCLYGEGFGVKIQSGGKYIQDGVDFILFDVLIDGWWLNRNSVEDISNKLEIKIVKLIGEGNLNDAIEISKKGFNSEFGEFIAEGIVLRPKVQLFSRNGNRIISKIKYKDKFHEENS</sequence>
<evidence type="ECO:0000313" key="2">
    <source>
        <dbReference type="EMBL" id="KKN66998.1"/>
    </source>
</evidence>
<reference evidence="2" key="1">
    <citation type="journal article" date="2015" name="Nature">
        <title>Complex archaea that bridge the gap between prokaryotes and eukaryotes.</title>
        <authorList>
            <person name="Spang A."/>
            <person name="Saw J.H."/>
            <person name="Jorgensen S.L."/>
            <person name="Zaremba-Niedzwiedzka K."/>
            <person name="Martijn J."/>
            <person name="Lind A.E."/>
            <person name="van Eijk R."/>
            <person name="Schleper C."/>
            <person name="Guy L."/>
            <person name="Ettema T.J."/>
        </authorList>
    </citation>
    <scope>NUCLEOTIDE SEQUENCE</scope>
</reference>
<accession>A0A0F9VMI2</accession>